<reference evidence="2 3" key="1">
    <citation type="submission" date="2020-06" db="EMBL/GenBank/DDBJ databases">
        <authorList>
            <person name="Li R."/>
            <person name="Bekaert M."/>
        </authorList>
    </citation>
    <scope>NUCLEOTIDE SEQUENCE [LARGE SCALE GENOMIC DNA]</scope>
    <source>
        <strain evidence="3">wild</strain>
    </source>
</reference>
<dbReference type="SMART" id="SM00135">
    <property type="entry name" value="LY"/>
    <property type="match status" value="2"/>
</dbReference>
<proteinExistence type="predicted"/>
<dbReference type="InterPro" id="IPR050778">
    <property type="entry name" value="Cueball_EGF_LRP_Nidogen"/>
</dbReference>
<keyword evidence="3" id="KW-1185">Reference proteome</keyword>
<sequence>MDVRVWFNICLICYHTLAAESVCGKLLFATTQSIMEVDVDTQSVTELVELGGIDVMSLDYDYENKYVYFPRIQRGDIVRFHYPSQNITLQHVVNTSFAVVVGIAVDSANDHVYWVTDSGNTLSRCKSDGTNLVVFNCFSGTVKIRLDVKNRWMYIVYYNKGISKSRLNTTDIGMIVNFTSSNTVWVDTMDIDLKEQRLYWMNTNGDIKSADVVGYDVKTIISINSFSIAIGVSDSCIYFANNTQLFMTTKSQDSTPTVLYNDNNTIYTIYAFTSTGMLIAI</sequence>
<evidence type="ECO:0000313" key="2">
    <source>
        <dbReference type="EMBL" id="CAC5383057.1"/>
    </source>
</evidence>
<name>A0A6J8BL89_MYTCO</name>
<organism evidence="2 3">
    <name type="scientific">Mytilus coruscus</name>
    <name type="common">Sea mussel</name>
    <dbReference type="NCBI Taxonomy" id="42192"/>
    <lineage>
        <taxon>Eukaryota</taxon>
        <taxon>Metazoa</taxon>
        <taxon>Spiralia</taxon>
        <taxon>Lophotrochozoa</taxon>
        <taxon>Mollusca</taxon>
        <taxon>Bivalvia</taxon>
        <taxon>Autobranchia</taxon>
        <taxon>Pteriomorphia</taxon>
        <taxon>Mytilida</taxon>
        <taxon>Mytiloidea</taxon>
        <taxon>Mytilidae</taxon>
        <taxon>Mytilinae</taxon>
        <taxon>Mytilus</taxon>
    </lineage>
</organism>
<dbReference type="InterPro" id="IPR000033">
    <property type="entry name" value="LDLR_classB_rpt"/>
</dbReference>
<dbReference type="Proteomes" id="UP000507470">
    <property type="component" value="Unassembled WGS sequence"/>
</dbReference>
<keyword evidence="1" id="KW-0732">Signal</keyword>
<dbReference type="OrthoDB" id="382013at2759"/>
<protein>
    <submittedName>
        <fullName evidence="2">LRP4</fullName>
    </submittedName>
</protein>
<dbReference type="EMBL" id="CACVKT020003326">
    <property type="protein sequence ID" value="CAC5383057.1"/>
    <property type="molecule type" value="Genomic_DNA"/>
</dbReference>
<dbReference type="Gene3D" id="2.120.10.30">
    <property type="entry name" value="TolB, C-terminal domain"/>
    <property type="match status" value="1"/>
</dbReference>
<evidence type="ECO:0000256" key="1">
    <source>
        <dbReference type="SAM" id="SignalP"/>
    </source>
</evidence>
<evidence type="ECO:0000313" key="3">
    <source>
        <dbReference type="Proteomes" id="UP000507470"/>
    </source>
</evidence>
<feature type="chain" id="PRO_5026939740" evidence="1">
    <location>
        <begin position="19"/>
        <end position="281"/>
    </location>
</feature>
<feature type="signal peptide" evidence="1">
    <location>
        <begin position="1"/>
        <end position="18"/>
    </location>
</feature>
<dbReference type="SUPFAM" id="SSF63825">
    <property type="entry name" value="YWTD domain"/>
    <property type="match status" value="1"/>
</dbReference>
<accession>A0A6J8BL89</accession>
<dbReference type="InterPro" id="IPR011042">
    <property type="entry name" value="6-blade_b-propeller_TolB-like"/>
</dbReference>
<gene>
    <name evidence="2" type="ORF">MCOR_18835</name>
</gene>
<dbReference type="AlphaFoldDB" id="A0A6J8BL89"/>
<dbReference type="PANTHER" id="PTHR46513">
    <property type="entry name" value="VITELLOGENIN RECEPTOR-LIKE PROTEIN-RELATED-RELATED"/>
    <property type="match status" value="1"/>
</dbReference>